<dbReference type="AlphaFoldDB" id="A0A917XPU2"/>
<organism evidence="1 2">
    <name type="scientific">Streptomyces albiflavescens</name>
    <dbReference type="NCBI Taxonomy" id="1623582"/>
    <lineage>
        <taxon>Bacteria</taxon>
        <taxon>Bacillati</taxon>
        <taxon>Actinomycetota</taxon>
        <taxon>Actinomycetes</taxon>
        <taxon>Kitasatosporales</taxon>
        <taxon>Streptomycetaceae</taxon>
        <taxon>Streptomyces</taxon>
    </lineage>
</organism>
<keyword evidence="2" id="KW-1185">Reference proteome</keyword>
<dbReference type="Proteomes" id="UP000600365">
    <property type="component" value="Unassembled WGS sequence"/>
</dbReference>
<proteinExistence type="predicted"/>
<gene>
    <name evidence="1" type="ORF">GCM10011579_000580</name>
</gene>
<sequence>MAGSDPKADLHLYLRDARDALFVRELIDGVAGLRKGGDNMASGDSAWWESHRDRLERIAEEAGRGM</sequence>
<comment type="caution">
    <text evidence="1">The sequence shown here is derived from an EMBL/GenBank/DDBJ whole genome shotgun (WGS) entry which is preliminary data.</text>
</comment>
<evidence type="ECO:0000313" key="2">
    <source>
        <dbReference type="Proteomes" id="UP000600365"/>
    </source>
</evidence>
<name>A0A917XPU2_9ACTN</name>
<dbReference type="RefSeq" id="WP_189183755.1">
    <property type="nucleotide sequence ID" value="NZ_BMMM01000001.1"/>
</dbReference>
<reference evidence="1 2" key="1">
    <citation type="journal article" date="2014" name="Int. J. Syst. Evol. Microbiol.">
        <title>Complete genome sequence of Corynebacterium casei LMG S-19264T (=DSM 44701T), isolated from a smear-ripened cheese.</title>
        <authorList>
            <consortium name="US DOE Joint Genome Institute (JGI-PGF)"/>
            <person name="Walter F."/>
            <person name="Albersmeier A."/>
            <person name="Kalinowski J."/>
            <person name="Ruckert C."/>
        </authorList>
    </citation>
    <scope>NUCLEOTIDE SEQUENCE [LARGE SCALE GENOMIC DNA]</scope>
    <source>
        <strain evidence="1 2">CGMCC 4.7111</strain>
    </source>
</reference>
<accession>A0A917XPU2</accession>
<dbReference type="EMBL" id="BMMM01000001">
    <property type="protein sequence ID" value="GGN48178.1"/>
    <property type="molecule type" value="Genomic_DNA"/>
</dbReference>
<evidence type="ECO:0000313" key="1">
    <source>
        <dbReference type="EMBL" id="GGN48178.1"/>
    </source>
</evidence>
<protein>
    <submittedName>
        <fullName evidence="1">Uncharacterized protein</fullName>
    </submittedName>
</protein>